<keyword evidence="3" id="KW-1185">Reference proteome</keyword>
<evidence type="ECO:0000313" key="3">
    <source>
        <dbReference type="Proteomes" id="UP000649617"/>
    </source>
</evidence>
<comment type="caution">
    <text evidence="2">The sequence shown here is derived from an EMBL/GenBank/DDBJ whole genome shotgun (WGS) entry which is preliminary data.</text>
</comment>
<dbReference type="OrthoDB" id="426434at2759"/>
<gene>
    <name evidence="2" type="primary">Ide</name>
    <name evidence="2" type="ORF">SPIL2461_LOCUS12530</name>
</gene>
<keyword evidence="1" id="KW-0472">Membrane</keyword>
<dbReference type="Proteomes" id="UP000649617">
    <property type="component" value="Unassembled WGS sequence"/>
</dbReference>
<evidence type="ECO:0000313" key="2">
    <source>
        <dbReference type="EMBL" id="CAE7487672.1"/>
    </source>
</evidence>
<keyword evidence="1" id="KW-0812">Transmembrane</keyword>
<reference evidence="2" key="1">
    <citation type="submission" date="2021-02" db="EMBL/GenBank/DDBJ databases">
        <authorList>
            <person name="Dougan E. K."/>
            <person name="Rhodes N."/>
            <person name="Thang M."/>
            <person name="Chan C."/>
        </authorList>
    </citation>
    <scope>NUCLEOTIDE SEQUENCE</scope>
</reference>
<protein>
    <submittedName>
        <fullName evidence="2">Ide protein</fullName>
    </submittedName>
</protein>
<accession>A0A812SJ63</accession>
<sequence>MLVVAGKGSYNKVEQVRYVGSGQGSYTQELVTTHDGYQIRPAFIACFGSVVLLAMFATFFIVMSQNVSAAGHDELIQPSLVYDCSEGADYRLWSPGQKDFCCAHTGRACPHADERYDCDQGYGHWKNDWSRAHQRFCCYKHQRACKVKVVHETKFVPVYHTKTVNKYVKVPVQEKSPPHYIYKTRYKTIVRHRYVPVPVPAPGKTKVVVKHVVERVPVPNVVVKHVVDHAPMVVHHTGGLAHTSFVSHYDCDAGSPNSKEGWSALKEWCCTHLQKGCDMFSPCEAPCMLTGQVSHEGTCASSTRWASASMFAGRVDACQLALHEVVMNCDVCHDCHIQDTGCKAPSNPGMSSHIRYGTNLAHSFHSWHHLGKQEEKVLTRHVLSRAHHAAAFNCDATESTWSVPKGIWCCNEKGIGCEH</sequence>
<name>A0A812SJ63_SYMPI</name>
<keyword evidence="1" id="KW-1133">Transmembrane helix</keyword>
<feature type="transmembrane region" description="Helical" evidence="1">
    <location>
        <begin position="42"/>
        <end position="63"/>
    </location>
</feature>
<evidence type="ECO:0000256" key="1">
    <source>
        <dbReference type="SAM" id="Phobius"/>
    </source>
</evidence>
<dbReference type="AlphaFoldDB" id="A0A812SJ63"/>
<organism evidence="2 3">
    <name type="scientific">Symbiodinium pilosum</name>
    <name type="common">Dinoflagellate</name>
    <dbReference type="NCBI Taxonomy" id="2952"/>
    <lineage>
        <taxon>Eukaryota</taxon>
        <taxon>Sar</taxon>
        <taxon>Alveolata</taxon>
        <taxon>Dinophyceae</taxon>
        <taxon>Suessiales</taxon>
        <taxon>Symbiodiniaceae</taxon>
        <taxon>Symbiodinium</taxon>
    </lineage>
</organism>
<proteinExistence type="predicted"/>
<dbReference type="EMBL" id="CAJNIZ010025880">
    <property type="protein sequence ID" value="CAE7487672.1"/>
    <property type="molecule type" value="Genomic_DNA"/>
</dbReference>